<evidence type="ECO:0000256" key="6">
    <source>
        <dbReference type="SAM" id="MobiDB-lite"/>
    </source>
</evidence>
<dbReference type="AlphaFoldDB" id="A0A8T0I003"/>
<dbReference type="PANTHER" id="PTHR12466:SF8">
    <property type="entry name" value="PARAFIBROMIN"/>
    <property type="match status" value="1"/>
</dbReference>
<feature type="compositionally biased region" description="Basic and acidic residues" evidence="6">
    <location>
        <begin position="198"/>
        <end position="217"/>
    </location>
</feature>
<dbReference type="InterPro" id="IPR032041">
    <property type="entry name" value="Cdc73_N"/>
</dbReference>
<dbReference type="Proteomes" id="UP000822688">
    <property type="component" value="Chromosome 5"/>
</dbReference>
<dbReference type="Pfam" id="PF16050">
    <property type="entry name" value="CDC73_N"/>
    <property type="match status" value="1"/>
</dbReference>
<comment type="similarity">
    <text evidence="2">Belongs to the CDC73 family.</text>
</comment>
<evidence type="ECO:0000256" key="3">
    <source>
        <dbReference type="ARBA" id="ARBA00023015"/>
    </source>
</evidence>
<evidence type="ECO:0000259" key="7">
    <source>
        <dbReference type="Pfam" id="PF05179"/>
    </source>
</evidence>
<dbReference type="GO" id="GO:0032968">
    <property type="term" value="P:positive regulation of transcription elongation by RNA polymerase II"/>
    <property type="evidence" value="ECO:0007669"/>
    <property type="project" value="TreeGrafter"/>
</dbReference>
<gene>
    <name evidence="9" type="ORF">KC19_5G064900</name>
</gene>
<dbReference type="EMBL" id="CM026425">
    <property type="protein sequence ID" value="KAG0576231.1"/>
    <property type="molecule type" value="Genomic_DNA"/>
</dbReference>
<dbReference type="InterPro" id="IPR007852">
    <property type="entry name" value="Cdc73/Parafibromin"/>
</dbReference>
<dbReference type="GO" id="GO:0000993">
    <property type="term" value="F:RNA polymerase II complex binding"/>
    <property type="evidence" value="ECO:0007669"/>
    <property type="project" value="TreeGrafter"/>
</dbReference>
<evidence type="ECO:0000313" key="9">
    <source>
        <dbReference type="EMBL" id="KAG0576231.1"/>
    </source>
</evidence>
<dbReference type="InterPro" id="IPR038103">
    <property type="entry name" value="CDC73_C_sf"/>
</dbReference>
<organism evidence="9 10">
    <name type="scientific">Ceratodon purpureus</name>
    <name type="common">Fire moss</name>
    <name type="synonym">Dicranum purpureum</name>
    <dbReference type="NCBI Taxonomy" id="3225"/>
    <lineage>
        <taxon>Eukaryota</taxon>
        <taxon>Viridiplantae</taxon>
        <taxon>Streptophyta</taxon>
        <taxon>Embryophyta</taxon>
        <taxon>Bryophyta</taxon>
        <taxon>Bryophytina</taxon>
        <taxon>Bryopsida</taxon>
        <taxon>Dicranidae</taxon>
        <taxon>Pseudoditrichales</taxon>
        <taxon>Ditrichaceae</taxon>
        <taxon>Ceratodon</taxon>
    </lineage>
</organism>
<reference evidence="9" key="1">
    <citation type="submission" date="2020-06" db="EMBL/GenBank/DDBJ databases">
        <title>WGS assembly of Ceratodon purpureus strain R40.</title>
        <authorList>
            <person name="Carey S.B."/>
            <person name="Jenkins J."/>
            <person name="Shu S."/>
            <person name="Lovell J.T."/>
            <person name="Sreedasyam A."/>
            <person name="Maumus F."/>
            <person name="Tiley G.P."/>
            <person name="Fernandez-Pozo N."/>
            <person name="Barry K."/>
            <person name="Chen C."/>
            <person name="Wang M."/>
            <person name="Lipzen A."/>
            <person name="Daum C."/>
            <person name="Saski C.A."/>
            <person name="Payton A.C."/>
            <person name="Mcbreen J.C."/>
            <person name="Conrad R.E."/>
            <person name="Kollar L.M."/>
            <person name="Olsson S."/>
            <person name="Huttunen S."/>
            <person name="Landis J.B."/>
            <person name="Wickett N.J."/>
            <person name="Johnson M.G."/>
            <person name="Rensing S.A."/>
            <person name="Grimwood J."/>
            <person name="Schmutz J."/>
            <person name="Mcdaniel S.F."/>
        </authorList>
    </citation>
    <scope>NUCLEOTIDE SEQUENCE</scope>
    <source>
        <strain evidence="9">R40</strain>
    </source>
</reference>
<keyword evidence="3" id="KW-0805">Transcription regulation</keyword>
<feature type="region of interest" description="Disordered" evidence="6">
    <location>
        <begin position="252"/>
        <end position="301"/>
    </location>
</feature>
<protein>
    <submittedName>
        <fullName evidence="9">Uncharacterized protein</fullName>
    </submittedName>
</protein>
<dbReference type="PANTHER" id="PTHR12466">
    <property type="entry name" value="CDC73 DOMAIN PROTEIN"/>
    <property type="match status" value="1"/>
</dbReference>
<keyword evidence="5" id="KW-0539">Nucleus</keyword>
<evidence type="ECO:0000256" key="2">
    <source>
        <dbReference type="ARBA" id="ARBA00010427"/>
    </source>
</evidence>
<keyword evidence="10" id="KW-1185">Reference proteome</keyword>
<dbReference type="InterPro" id="IPR031336">
    <property type="entry name" value="CDC73_C"/>
</dbReference>
<dbReference type="GO" id="GO:0016593">
    <property type="term" value="C:Cdc73/Paf1 complex"/>
    <property type="evidence" value="ECO:0007669"/>
    <property type="project" value="InterPro"/>
</dbReference>
<feature type="region of interest" description="Disordered" evidence="6">
    <location>
        <begin position="198"/>
        <end position="229"/>
    </location>
</feature>
<evidence type="ECO:0000256" key="5">
    <source>
        <dbReference type="ARBA" id="ARBA00023242"/>
    </source>
</evidence>
<comment type="caution">
    <text evidence="9">The sequence shown here is derived from an EMBL/GenBank/DDBJ whole genome shotgun (WGS) entry which is preliminary data.</text>
</comment>
<evidence type="ECO:0000313" key="10">
    <source>
        <dbReference type="Proteomes" id="UP000822688"/>
    </source>
</evidence>
<evidence type="ECO:0000256" key="4">
    <source>
        <dbReference type="ARBA" id="ARBA00023163"/>
    </source>
</evidence>
<accession>A0A8T0I003</accession>
<evidence type="ECO:0000259" key="8">
    <source>
        <dbReference type="Pfam" id="PF16050"/>
    </source>
</evidence>
<evidence type="ECO:0000256" key="1">
    <source>
        <dbReference type="ARBA" id="ARBA00004123"/>
    </source>
</evidence>
<name>A0A8T0I003_CERPU</name>
<feature type="compositionally biased region" description="Basic and acidic residues" evidence="6">
    <location>
        <begin position="264"/>
        <end position="279"/>
    </location>
</feature>
<feature type="domain" description="Cell division control protein 73 C-terminal" evidence="7">
    <location>
        <begin position="300"/>
        <end position="451"/>
    </location>
</feature>
<feature type="domain" description="Paf1 complex subunit Cdc73 N-terminal" evidence="8">
    <location>
        <begin position="2"/>
        <end position="108"/>
    </location>
</feature>
<dbReference type="FunFam" id="3.40.50.11990:FF:000002">
    <property type="entry name" value="protein CDC73 homolog"/>
    <property type="match status" value="1"/>
</dbReference>
<dbReference type="GO" id="GO:0006368">
    <property type="term" value="P:transcription elongation by RNA polymerase II"/>
    <property type="evidence" value="ECO:0007669"/>
    <property type="project" value="InterPro"/>
</dbReference>
<comment type="subcellular location">
    <subcellularLocation>
        <location evidence="1">Nucleus</location>
    </subcellularLocation>
</comment>
<proteinExistence type="inferred from homology"/>
<dbReference type="Gene3D" id="3.40.50.11990">
    <property type="entry name" value="RNA polymerase II accessory factor, Cdc73 C-terminal domain"/>
    <property type="match status" value="1"/>
</dbReference>
<dbReference type="Pfam" id="PF05179">
    <property type="entry name" value="CDC73_C"/>
    <property type="match status" value="1"/>
</dbReference>
<feature type="compositionally biased region" description="Basic residues" evidence="6">
    <location>
        <begin position="283"/>
        <end position="293"/>
    </location>
</feature>
<sequence>MDPLSVLREYTIRGDLDKVKLVGDVYHFGDDYSFRKSIETAYRSKQGGFYTLDALIFFVTNIHMRHTDYMNAARSAKLQFATFTDRKPLQDYLEGRVATNEAIELLPPAGAPGEWAAGKHGHEEEPEVEGVEDGEHHVAKKFRAQPVEGQEVKETQFSDDGASIIDLIREREWPVRDRETILLCHNKSFEGVLATLTGRREDDKKKPEIDGRKDSGKGGDGPMAAPNPANRYANVEEKRFWKEHLGTDVAEELGINPSQSYITDSKKKDGGRMKPDPKAGQRPPHHPHQRQNVKTKPDGPPIIIVPSASQTLLNTFNVKEFLEDGVYVHPEVKVKGMAKKVDIVFVQRKMGRERPVPYEVRDKIAGLTSKDWERVVAIFVLGKDWQFKGWPFSDRVEIFNKFMGVFLRFEDDSVESAKQVMQWNVKIINLSKHKRHQDKTAVLKFWQGLDSHIQSRKLNLLY</sequence>
<keyword evidence="4" id="KW-0804">Transcription</keyword>